<sequence>MEKELFIESMLQLQKQYEYDAIYAQQLSVALMLDEEPYYNNHFIINQFIKILQVQMNDDAEPSLIEHFISEEDFGKSPHSTNTAEILYNNLILRKNENN</sequence>
<organism evidence="1 2">
    <name type="scientific">Flavobacterium sediminilitoris</name>
    <dbReference type="NCBI Taxonomy" id="2024526"/>
    <lineage>
        <taxon>Bacteria</taxon>
        <taxon>Pseudomonadati</taxon>
        <taxon>Bacteroidota</taxon>
        <taxon>Flavobacteriia</taxon>
        <taxon>Flavobacteriales</taxon>
        <taxon>Flavobacteriaceae</taxon>
        <taxon>Flavobacterium</taxon>
    </lineage>
</organism>
<dbReference type="EMBL" id="CP090145">
    <property type="protein sequence ID" value="UOX32431.1"/>
    <property type="molecule type" value="Genomic_DNA"/>
</dbReference>
<protein>
    <submittedName>
        <fullName evidence="1">Uncharacterized protein</fullName>
    </submittedName>
</protein>
<name>A0ABY4HJ98_9FLAO</name>
<proteinExistence type="predicted"/>
<accession>A0ABY4HJ98</accession>
<gene>
    <name evidence="1" type="ORF">LXD69_10240</name>
</gene>
<evidence type="ECO:0000313" key="1">
    <source>
        <dbReference type="EMBL" id="UOX32431.1"/>
    </source>
</evidence>
<reference evidence="1" key="1">
    <citation type="submission" date="2021-12" db="EMBL/GenBank/DDBJ databases">
        <authorList>
            <person name="Cha I.-T."/>
            <person name="Lee K.-E."/>
            <person name="Park S.-J."/>
        </authorList>
    </citation>
    <scope>NUCLEOTIDE SEQUENCE</scope>
    <source>
        <strain evidence="1">YSM-43</strain>
    </source>
</reference>
<dbReference type="RefSeq" id="WP_246915184.1">
    <property type="nucleotide sequence ID" value="NZ_CP090145.1"/>
</dbReference>
<keyword evidence="2" id="KW-1185">Reference proteome</keyword>
<evidence type="ECO:0000313" key="2">
    <source>
        <dbReference type="Proteomes" id="UP000830454"/>
    </source>
</evidence>
<dbReference type="Proteomes" id="UP000830454">
    <property type="component" value="Chromosome"/>
</dbReference>
<reference evidence="1" key="2">
    <citation type="submission" date="2022-04" db="EMBL/GenBank/DDBJ databases">
        <title>Complete Genome Sequence of Flavobacterium sediminilitoris YSM-43, Isolated from a Tidal Sediment.</title>
        <authorList>
            <person name="Lee P.A."/>
        </authorList>
    </citation>
    <scope>NUCLEOTIDE SEQUENCE</scope>
    <source>
        <strain evidence="1">YSM-43</strain>
    </source>
</reference>